<evidence type="ECO:0000256" key="6">
    <source>
        <dbReference type="SAM" id="MobiDB-lite"/>
    </source>
</evidence>
<evidence type="ECO:0000256" key="1">
    <source>
        <dbReference type="ARBA" id="ARBA00022723"/>
    </source>
</evidence>
<evidence type="ECO:0000256" key="2">
    <source>
        <dbReference type="ARBA" id="ARBA00022737"/>
    </source>
</evidence>
<evidence type="ECO:0000313" key="8">
    <source>
        <dbReference type="EMBL" id="ODN74985.1"/>
    </source>
</evidence>
<feature type="domain" description="C2H2-type" evidence="7">
    <location>
        <begin position="640"/>
        <end position="668"/>
    </location>
</feature>
<feature type="compositionally biased region" description="Low complexity" evidence="6">
    <location>
        <begin position="26"/>
        <end position="39"/>
    </location>
</feature>
<reference evidence="8 9" key="1">
    <citation type="submission" date="2016-06" db="EMBL/GenBank/DDBJ databases">
        <title>Evolution of pathogenesis and genome organization in the Tremellales.</title>
        <authorList>
            <person name="Cuomo C."/>
            <person name="Litvintseva A."/>
            <person name="Heitman J."/>
            <person name="Chen Y."/>
            <person name="Sun S."/>
            <person name="Springer D."/>
            <person name="Dromer F."/>
            <person name="Young S."/>
            <person name="Zeng Q."/>
            <person name="Chapman S."/>
            <person name="Gujja S."/>
            <person name="Saif S."/>
            <person name="Birren B."/>
        </authorList>
    </citation>
    <scope>NUCLEOTIDE SEQUENCE [LARGE SCALE GENOMIC DNA]</scope>
    <source>
        <strain evidence="8 9">CBS 7118</strain>
    </source>
</reference>
<evidence type="ECO:0000259" key="7">
    <source>
        <dbReference type="PROSITE" id="PS50157"/>
    </source>
</evidence>
<keyword evidence="4" id="KW-0862">Zinc</keyword>
<feature type="compositionally biased region" description="Low complexity" evidence="6">
    <location>
        <begin position="188"/>
        <end position="201"/>
    </location>
</feature>
<keyword evidence="9" id="KW-1185">Reference proteome</keyword>
<feature type="compositionally biased region" description="Low complexity" evidence="6">
    <location>
        <begin position="80"/>
        <end position="93"/>
    </location>
</feature>
<feature type="domain" description="C2H2-type" evidence="7">
    <location>
        <begin position="726"/>
        <end position="754"/>
    </location>
</feature>
<dbReference type="Proteomes" id="UP000094819">
    <property type="component" value="Unassembled WGS sequence"/>
</dbReference>
<dbReference type="AlphaFoldDB" id="A0A1E3HFT2"/>
<dbReference type="EMBL" id="AWGH01000056">
    <property type="protein sequence ID" value="ODN74985.1"/>
    <property type="molecule type" value="Genomic_DNA"/>
</dbReference>
<feature type="region of interest" description="Disordered" evidence="6">
    <location>
        <begin position="1"/>
        <end position="215"/>
    </location>
</feature>
<dbReference type="SUPFAM" id="SSF57667">
    <property type="entry name" value="beta-beta-alpha zinc fingers"/>
    <property type="match status" value="4"/>
</dbReference>
<dbReference type="PANTHER" id="PTHR24379">
    <property type="entry name" value="KRAB AND ZINC FINGER DOMAIN-CONTAINING"/>
    <property type="match status" value="1"/>
</dbReference>
<dbReference type="GeneID" id="30197382"/>
<evidence type="ECO:0000256" key="3">
    <source>
        <dbReference type="ARBA" id="ARBA00022771"/>
    </source>
</evidence>
<dbReference type="InterPro" id="IPR013087">
    <property type="entry name" value="Znf_C2H2_type"/>
</dbReference>
<organism evidence="8 9">
    <name type="scientific">Cryptococcus wingfieldii CBS 7118</name>
    <dbReference type="NCBI Taxonomy" id="1295528"/>
    <lineage>
        <taxon>Eukaryota</taxon>
        <taxon>Fungi</taxon>
        <taxon>Dikarya</taxon>
        <taxon>Basidiomycota</taxon>
        <taxon>Agaricomycotina</taxon>
        <taxon>Tremellomycetes</taxon>
        <taxon>Tremellales</taxon>
        <taxon>Cryptococcaceae</taxon>
        <taxon>Cryptococcus</taxon>
    </lineage>
</organism>
<dbReference type="PROSITE" id="PS50157">
    <property type="entry name" value="ZINC_FINGER_C2H2_2"/>
    <property type="match status" value="4"/>
</dbReference>
<comment type="caution">
    <text evidence="8">The sequence shown here is derived from an EMBL/GenBank/DDBJ whole genome shotgun (WGS) entry which is preliminary data.</text>
</comment>
<keyword evidence="3 5" id="KW-0863">Zinc-finger</keyword>
<dbReference type="RefSeq" id="XP_019027868.1">
    <property type="nucleotide sequence ID" value="XM_019180142.1"/>
</dbReference>
<protein>
    <recommendedName>
        <fullName evidence="7">C2H2-type domain-containing protein</fullName>
    </recommendedName>
</protein>
<feature type="region of interest" description="Disordered" evidence="6">
    <location>
        <begin position="232"/>
        <end position="285"/>
    </location>
</feature>
<dbReference type="PROSITE" id="PS00028">
    <property type="entry name" value="ZINC_FINGER_C2H2_1"/>
    <property type="match status" value="6"/>
</dbReference>
<dbReference type="Pfam" id="PF00096">
    <property type="entry name" value="zf-C2H2"/>
    <property type="match status" value="2"/>
</dbReference>
<name>A0A1E3HFT2_9TREE</name>
<evidence type="ECO:0000313" key="9">
    <source>
        <dbReference type="Proteomes" id="UP000094819"/>
    </source>
</evidence>
<feature type="domain" description="C2H2-type" evidence="7">
    <location>
        <begin position="668"/>
        <end position="696"/>
    </location>
</feature>
<proteinExistence type="predicted"/>
<dbReference type="Gene3D" id="3.30.160.60">
    <property type="entry name" value="Classic Zinc Finger"/>
    <property type="match status" value="3"/>
</dbReference>
<dbReference type="SMART" id="SM00355">
    <property type="entry name" value="ZnF_C2H2"/>
    <property type="match status" value="6"/>
</dbReference>
<keyword evidence="1" id="KW-0479">Metal-binding</keyword>
<keyword evidence="2" id="KW-0677">Repeat</keyword>
<accession>A0A1E3HFT2</accession>
<sequence length="901" mass="99814">MPANARNSYWPYDNDPKRTTLQGRITPTSSSAASRPSSSNITQAPAGGKAKRVATASLEAQGYWPYDNDPKRTTLQGRITPTSSSAASRPSSSNITQAPAGGKAKRVATASLEAKGYWPYDNDPKRTTLQGRITPTSSSAASRPSSSNITQAPAGGKAKRVATASLEAEGYWPYDNDPKRTTLQGRITPTSSSAASRPSSSNITQAPAGGKAKRVATASLEAEGFTAKKSRVGGEQFMVNPPASKTAPRRPIASTRNELASDDIDDGISPGKDDDDDDDGSGNLKDAMRVTGDDFWIKYLLKPLEQHASRLGLNPAPLPETTYKRLSEVLDFVLADKSVYFVWTVNSMSKNVRKRLLRLLGFFMPTNFQELLAGRNPPSAAQIHSLIDANGVYCNEHGVRVDKLEGRSEVHSRCVGAYWKVALPKGSVHHHPPLRILIYTGQTAQVSPSDNSMGFRVRWEHHLSEVYRHDKTNKKDSLFTKAFIESQEEYRMAFVPIVTVPVPVGTKLDIPFRNAVKFFARLSEAICHEACSTIYRVDPGCAHTPKSFWTDSPREYTGMNSRDPLRESFGFWELGKPQRPSPKCSTCRKPFETKTSRDRHEVEVHGPKAFVCGHDGCKMRCTSENRLETHRKDVHGEKEHDCDRCESKFKTLGRLNEHRRDVHGDKVHACDECEKKFTTNSLLKVHRKRAHGEEEFACKIEGCKRKYRTEGLLNTHKKNVHGEEEHACDECEKKYRSKTLLKAHIKNVHQEKTVSCREIGCRTMFRYQSQARTHPSDPIGDILCPLVGWVLRSDRCEPENEHSPEPSTCPEGHEWNPHTCTCGGGSPSQHDPTPSEPPKGVTYQDDCCVPTSPDCPEPSCPDWNAHTNTCGGASPSERALAARHTGILYGANSFKARQLAK</sequence>
<dbReference type="GO" id="GO:0008270">
    <property type="term" value="F:zinc ion binding"/>
    <property type="evidence" value="ECO:0007669"/>
    <property type="project" value="UniProtKB-KW"/>
</dbReference>
<dbReference type="PANTHER" id="PTHR24379:SF121">
    <property type="entry name" value="C2H2-TYPE DOMAIN-CONTAINING PROTEIN"/>
    <property type="match status" value="1"/>
</dbReference>
<dbReference type="InterPro" id="IPR036236">
    <property type="entry name" value="Znf_C2H2_sf"/>
</dbReference>
<evidence type="ECO:0000256" key="4">
    <source>
        <dbReference type="ARBA" id="ARBA00022833"/>
    </source>
</evidence>
<gene>
    <name evidence="8" type="ORF">L198_08171</name>
</gene>
<evidence type="ECO:0000256" key="5">
    <source>
        <dbReference type="PROSITE-ProRule" id="PRU00042"/>
    </source>
</evidence>
<feature type="compositionally biased region" description="Low complexity" evidence="6">
    <location>
        <begin position="134"/>
        <end position="147"/>
    </location>
</feature>
<dbReference type="OrthoDB" id="6077919at2759"/>
<feature type="domain" description="C2H2-type" evidence="7">
    <location>
        <begin position="696"/>
        <end position="726"/>
    </location>
</feature>